<evidence type="ECO:0000256" key="2">
    <source>
        <dbReference type="SAM" id="MobiDB-lite"/>
    </source>
</evidence>
<comment type="similarity">
    <text evidence="1">Belongs to the asp23 family.</text>
</comment>
<dbReference type="RefSeq" id="WP_179824861.1">
    <property type="nucleotide sequence ID" value="NZ_JACCCO010000002.1"/>
</dbReference>
<accession>A0A852V7K1</accession>
<protein>
    <submittedName>
        <fullName evidence="3">Putative alkaline shock family protein YloU</fullName>
    </submittedName>
</protein>
<proteinExistence type="inferred from homology"/>
<feature type="compositionally biased region" description="Pro residues" evidence="2">
    <location>
        <begin position="7"/>
        <end position="20"/>
    </location>
</feature>
<name>A0A852V7K1_9ACTN</name>
<gene>
    <name evidence="3" type="ORF">HDA43_004542</name>
</gene>
<dbReference type="Proteomes" id="UP000576393">
    <property type="component" value="Unassembled WGS sequence"/>
</dbReference>
<keyword evidence="4" id="KW-1185">Reference proteome</keyword>
<dbReference type="AlphaFoldDB" id="A0A852V7K1"/>
<feature type="compositionally biased region" description="Low complexity" evidence="2">
    <location>
        <begin position="21"/>
        <end position="34"/>
    </location>
</feature>
<sequence length="145" mass="15146">MTAPAGSAPPAPADVPPEPGGVPAREPARAGPAPAAVPPERRGRTDIPERVVARIAAQAAGEVPHVHRVRERGALTPGGTQAVVHDELAVLELDVSVDYPVPLRHVAEEIRRHVARRVHDLTGLSVGHIDIGVTDLVPSRGDDTS</sequence>
<dbReference type="EMBL" id="JACCCO010000002">
    <property type="protein sequence ID" value="NYF42341.1"/>
    <property type="molecule type" value="Genomic_DNA"/>
</dbReference>
<organism evidence="3 4">
    <name type="scientific">Streptosporangium sandarakinum</name>
    <dbReference type="NCBI Taxonomy" id="1260955"/>
    <lineage>
        <taxon>Bacteria</taxon>
        <taxon>Bacillati</taxon>
        <taxon>Actinomycetota</taxon>
        <taxon>Actinomycetes</taxon>
        <taxon>Streptosporangiales</taxon>
        <taxon>Streptosporangiaceae</taxon>
        <taxon>Streptosporangium</taxon>
    </lineage>
</organism>
<evidence type="ECO:0000313" key="4">
    <source>
        <dbReference type="Proteomes" id="UP000576393"/>
    </source>
</evidence>
<comment type="caution">
    <text evidence="3">The sequence shown here is derived from an EMBL/GenBank/DDBJ whole genome shotgun (WGS) entry which is preliminary data.</text>
</comment>
<evidence type="ECO:0000256" key="1">
    <source>
        <dbReference type="ARBA" id="ARBA00005721"/>
    </source>
</evidence>
<dbReference type="Pfam" id="PF03780">
    <property type="entry name" value="Asp23"/>
    <property type="match status" value="1"/>
</dbReference>
<evidence type="ECO:0000313" key="3">
    <source>
        <dbReference type="EMBL" id="NYF42341.1"/>
    </source>
</evidence>
<feature type="region of interest" description="Disordered" evidence="2">
    <location>
        <begin position="1"/>
        <end position="46"/>
    </location>
</feature>
<dbReference type="InterPro" id="IPR005531">
    <property type="entry name" value="Asp23"/>
</dbReference>
<reference evidence="3 4" key="1">
    <citation type="submission" date="2020-07" db="EMBL/GenBank/DDBJ databases">
        <title>Sequencing the genomes of 1000 actinobacteria strains.</title>
        <authorList>
            <person name="Klenk H.-P."/>
        </authorList>
    </citation>
    <scope>NUCLEOTIDE SEQUENCE [LARGE SCALE GENOMIC DNA]</scope>
    <source>
        <strain evidence="3 4">DSM 45763</strain>
    </source>
</reference>